<dbReference type="Gene3D" id="2.60.110.10">
    <property type="entry name" value="Thaumatin"/>
    <property type="match status" value="1"/>
</dbReference>
<proteinExistence type="predicted"/>
<evidence type="ECO:0000256" key="1">
    <source>
        <dbReference type="SAM" id="SignalP"/>
    </source>
</evidence>
<evidence type="ECO:0000313" key="3">
    <source>
        <dbReference type="Proteomes" id="UP000886520"/>
    </source>
</evidence>
<dbReference type="SUPFAM" id="SSF49870">
    <property type="entry name" value="Osmotin, thaumatin-like protein"/>
    <property type="match status" value="1"/>
</dbReference>
<dbReference type="OrthoDB" id="1906900at2759"/>
<feature type="signal peptide" evidence="1">
    <location>
        <begin position="1"/>
        <end position="24"/>
    </location>
</feature>
<dbReference type="InterPro" id="IPR037176">
    <property type="entry name" value="Osmotin/thaumatin-like_sf"/>
</dbReference>
<dbReference type="Pfam" id="PF00314">
    <property type="entry name" value="Thaumatin"/>
    <property type="match status" value="1"/>
</dbReference>
<dbReference type="PROSITE" id="PS51367">
    <property type="entry name" value="THAUMATIN_2"/>
    <property type="match status" value="1"/>
</dbReference>
<protein>
    <submittedName>
        <fullName evidence="2">Uncharacterized protein</fullName>
    </submittedName>
</protein>
<dbReference type="SMART" id="SM00205">
    <property type="entry name" value="THN"/>
    <property type="match status" value="1"/>
</dbReference>
<accession>A0A9D4UDH6</accession>
<dbReference type="InterPro" id="IPR001938">
    <property type="entry name" value="Thaumatin"/>
</dbReference>
<name>A0A9D4UDH6_ADICA</name>
<feature type="chain" id="PRO_5038745476" evidence="1">
    <location>
        <begin position="25"/>
        <end position="171"/>
    </location>
</feature>
<keyword evidence="3" id="KW-1185">Reference proteome</keyword>
<sequence>MAAPALFTLLLAIFAAVSNSFVDATVLTMVNGGGITLCIKYWVPNDKIGGGCRELAPSQVWNIEATSNWQASSMWAFRGDCHIHEPCNTGPPSGVTQFEFTIGGYGGFDYYDISTLVGFNMGISVQPTNTNCPSQNCVTLDHCEGALPENPNSTQTCPYGTTNYTITFYSF</sequence>
<comment type="caution">
    <text evidence="2">The sequence shown here is derived from an EMBL/GenBank/DDBJ whole genome shotgun (WGS) entry which is preliminary data.</text>
</comment>
<gene>
    <name evidence="2" type="ORF">GOP47_0019856</name>
</gene>
<reference evidence="2" key="1">
    <citation type="submission" date="2021-01" db="EMBL/GenBank/DDBJ databases">
        <title>Adiantum capillus-veneris genome.</title>
        <authorList>
            <person name="Fang Y."/>
            <person name="Liao Q."/>
        </authorList>
    </citation>
    <scope>NUCLEOTIDE SEQUENCE</scope>
    <source>
        <strain evidence="2">H3</strain>
        <tissue evidence="2">Leaf</tissue>
    </source>
</reference>
<dbReference type="PANTHER" id="PTHR31013:SF2">
    <property type="entry name" value="THAUMATIN-LIKE PROTEIN"/>
    <property type="match status" value="1"/>
</dbReference>
<dbReference type="PANTHER" id="PTHR31013">
    <property type="entry name" value="THAUMATIN FAMILY PROTEIN-RELATED"/>
    <property type="match status" value="1"/>
</dbReference>
<dbReference type="EMBL" id="JABFUD020000019">
    <property type="protein sequence ID" value="KAI5065161.1"/>
    <property type="molecule type" value="Genomic_DNA"/>
</dbReference>
<evidence type="ECO:0000313" key="2">
    <source>
        <dbReference type="EMBL" id="KAI5065161.1"/>
    </source>
</evidence>
<dbReference type="Proteomes" id="UP000886520">
    <property type="component" value="Chromosome 19"/>
</dbReference>
<dbReference type="AlphaFoldDB" id="A0A9D4UDH6"/>
<keyword evidence="1" id="KW-0732">Signal</keyword>
<organism evidence="2 3">
    <name type="scientific">Adiantum capillus-veneris</name>
    <name type="common">Maidenhair fern</name>
    <dbReference type="NCBI Taxonomy" id="13818"/>
    <lineage>
        <taxon>Eukaryota</taxon>
        <taxon>Viridiplantae</taxon>
        <taxon>Streptophyta</taxon>
        <taxon>Embryophyta</taxon>
        <taxon>Tracheophyta</taxon>
        <taxon>Polypodiopsida</taxon>
        <taxon>Polypodiidae</taxon>
        <taxon>Polypodiales</taxon>
        <taxon>Pteridineae</taxon>
        <taxon>Pteridaceae</taxon>
        <taxon>Vittarioideae</taxon>
        <taxon>Adiantum</taxon>
    </lineage>
</organism>